<dbReference type="Pfam" id="PF04235">
    <property type="entry name" value="DUF418"/>
    <property type="match status" value="1"/>
</dbReference>
<keyword evidence="1" id="KW-1133">Transmembrane helix</keyword>
<accession>A0A286G9Q1</accession>
<feature type="transmembrane region" description="Helical" evidence="1">
    <location>
        <begin position="240"/>
        <end position="258"/>
    </location>
</feature>
<protein>
    <recommendedName>
        <fullName evidence="2">DUF418 domain-containing protein</fullName>
    </recommendedName>
</protein>
<evidence type="ECO:0000259" key="2">
    <source>
        <dbReference type="Pfam" id="PF04235"/>
    </source>
</evidence>
<feature type="domain" description="DUF418" evidence="2">
    <location>
        <begin position="282"/>
        <end position="445"/>
    </location>
</feature>
<name>A0A286G9Q1_9BACT</name>
<dbReference type="PANTHER" id="PTHR30590:SF2">
    <property type="entry name" value="INNER MEMBRANE PROTEIN"/>
    <property type="match status" value="1"/>
</dbReference>
<feature type="transmembrane region" description="Helical" evidence="1">
    <location>
        <begin position="294"/>
        <end position="313"/>
    </location>
</feature>
<dbReference type="AlphaFoldDB" id="A0A286G9Q1"/>
<dbReference type="RefSeq" id="WP_097127523.1">
    <property type="nucleotide sequence ID" value="NZ_OCNH01000003.1"/>
</dbReference>
<keyword evidence="4" id="KW-1185">Reference proteome</keyword>
<keyword evidence="1" id="KW-0812">Transmembrane</keyword>
<feature type="transmembrane region" description="Helical" evidence="1">
    <location>
        <begin position="264"/>
        <end position="282"/>
    </location>
</feature>
<organism evidence="3 4">
    <name type="scientific">Spirosoma fluviale</name>
    <dbReference type="NCBI Taxonomy" id="1597977"/>
    <lineage>
        <taxon>Bacteria</taxon>
        <taxon>Pseudomonadati</taxon>
        <taxon>Bacteroidota</taxon>
        <taxon>Cytophagia</taxon>
        <taxon>Cytophagales</taxon>
        <taxon>Cytophagaceae</taxon>
        <taxon>Spirosoma</taxon>
    </lineage>
</organism>
<feature type="transmembrane region" description="Helical" evidence="1">
    <location>
        <begin position="122"/>
        <end position="155"/>
    </location>
</feature>
<dbReference type="PANTHER" id="PTHR30590">
    <property type="entry name" value="INNER MEMBRANE PROTEIN"/>
    <property type="match status" value="1"/>
</dbReference>
<feature type="transmembrane region" description="Helical" evidence="1">
    <location>
        <begin position="75"/>
        <end position="101"/>
    </location>
</feature>
<dbReference type="InterPro" id="IPR007349">
    <property type="entry name" value="DUF418"/>
</dbReference>
<gene>
    <name evidence="3" type="ORF">SAMN06269250_3861</name>
</gene>
<proteinExistence type="predicted"/>
<evidence type="ECO:0000313" key="3">
    <source>
        <dbReference type="EMBL" id="SOD92212.1"/>
    </source>
</evidence>
<keyword evidence="1" id="KW-0472">Membrane</keyword>
<feature type="transmembrane region" description="Helical" evidence="1">
    <location>
        <begin position="369"/>
        <end position="395"/>
    </location>
</feature>
<feature type="transmembrane region" description="Helical" evidence="1">
    <location>
        <begin position="407"/>
        <end position="429"/>
    </location>
</feature>
<feature type="transmembrane region" description="Helical" evidence="1">
    <location>
        <begin position="161"/>
        <end position="180"/>
    </location>
</feature>
<evidence type="ECO:0000256" key="1">
    <source>
        <dbReference type="SAM" id="Phobius"/>
    </source>
</evidence>
<reference evidence="4" key="1">
    <citation type="submission" date="2017-09" db="EMBL/GenBank/DDBJ databases">
        <authorList>
            <person name="Varghese N."/>
            <person name="Submissions S."/>
        </authorList>
    </citation>
    <scope>NUCLEOTIDE SEQUENCE [LARGE SCALE GENOMIC DNA]</scope>
    <source>
        <strain evidence="4">DSM 29961</strain>
    </source>
</reference>
<sequence length="454" mass="51537">MEHTDLSPVVATPIISPDSVPLVIHTERIRTIDVIRGFALCGILLMNIVGFGLPVETVFPRLFTQPVDDINFKTFEFLASVCEGTMRALFSMLFGAGVLLFTAKKEDTFSGYTIADFYYRRLLWLILFGLINAYVLLWHGDILFAYGVCGLFLFPFRKLKLGYWLAAAGLCMIISMGKGAMTGLEMKEKRVGYLQAVAAEKQHKKPTAEQQTARIGWLETEQKTRFDPQKQAEIIKKMQSGYGTVFATVMPVASRLQSVEFYDIYFWDVLVMMFLGMALFNWGFFSNQIPTRTYVLTLLLGYGIGLPLGYLAFWDGVAWFHNPGAAIDADGFPFQALYHIRRASTALGHASLLLLLYRSRLVPSLMGGLANVGQLAFTNYLMQSVLCTLFFYGYGLGYYGTMTTHQLLYVVAGVWVIQFIFSAVWLRYFRLGPLEWLWRSLTYWRRQPILRVPA</sequence>
<dbReference type="OrthoDB" id="9807744at2"/>
<dbReference type="Proteomes" id="UP000219452">
    <property type="component" value="Unassembled WGS sequence"/>
</dbReference>
<feature type="transmembrane region" description="Helical" evidence="1">
    <location>
        <begin position="34"/>
        <end position="55"/>
    </location>
</feature>
<evidence type="ECO:0000313" key="4">
    <source>
        <dbReference type="Proteomes" id="UP000219452"/>
    </source>
</evidence>
<dbReference type="EMBL" id="OCNH01000003">
    <property type="protein sequence ID" value="SOD92212.1"/>
    <property type="molecule type" value="Genomic_DNA"/>
</dbReference>
<dbReference type="InterPro" id="IPR052529">
    <property type="entry name" value="Bact_Transport_Assoc"/>
</dbReference>